<dbReference type="PANTHER" id="PTHR45661">
    <property type="entry name" value="SURFACE ANTIGEN"/>
    <property type="match status" value="1"/>
</dbReference>
<dbReference type="InterPro" id="IPR053139">
    <property type="entry name" value="Surface_bspA-like"/>
</dbReference>
<dbReference type="OrthoDB" id="9799230at2"/>
<dbReference type="Gene3D" id="3.90.176.10">
    <property type="entry name" value="Toxin ADP-ribosyltransferase, Chain A, domain 1"/>
    <property type="match status" value="1"/>
</dbReference>
<dbReference type="Gene3D" id="2.80.10.50">
    <property type="match status" value="1"/>
</dbReference>
<dbReference type="Gene3D" id="3.40.390.10">
    <property type="entry name" value="Collagenase (Catalytic Domain)"/>
    <property type="match status" value="1"/>
</dbReference>
<dbReference type="CDD" id="cd00063">
    <property type="entry name" value="FN3"/>
    <property type="match status" value="1"/>
</dbReference>
<evidence type="ECO:0000313" key="2">
    <source>
        <dbReference type="EMBL" id="OEH82159.1"/>
    </source>
</evidence>
<dbReference type="Proteomes" id="UP000095256">
    <property type="component" value="Unassembled WGS sequence"/>
</dbReference>
<dbReference type="RefSeq" id="WP_069698881.1">
    <property type="nucleotide sequence ID" value="NZ_MIEK01000027.1"/>
</dbReference>
<name>A0A1E5KWX2_9ENTE</name>
<dbReference type="InterPro" id="IPR036116">
    <property type="entry name" value="FN3_sf"/>
</dbReference>
<dbReference type="InterPro" id="IPR035992">
    <property type="entry name" value="Ricin_B-like_lectins"/>
</dbReference>
<dbReference type="InterPro" id="IPR003961">
    <property type="entry name" value="FN3_dom"/>
</dbReference>
<dbReference type="Gene3D" id="2.60.40.10">
    <property type="entry name" value="Immunoglobulins"/>
    <property type="match status" value="6"/>
</dbReference>
<comment type="caution">
    <text evidence="2">The sequence shown here is derived from an EMBL/GenBank/DDBJ whole genome shotgun (WGS) entry which is preliminary data.</text>
</comment>
<dbReference type="Pfam" id="PF13306">
    <property type="entry name" value="LRR_5"/>
    <property type="match status" value="3"/>
</dbReference>
<dbReference type="SUPFAM" id="SSF50370">
    <property type="entry name" value="Ricin B-like lectins"/>
    <property type="match status" value="1"/>
</dbReference>
<proteinExistence type="predicted"/>
<dbReference type="Pfam" id="PF03496">
    <property type="entry name" value="ADPrib_exo_Tox"/>
    <property type="match status" value="1"/>
</dbReference>
<dbReference type="PANTHER" id="PTHR45661:SF3">
    <property type="entry name" value="IG-LIKE DOMAIN-CONTAINING PROTEIN"/>
    <property type="match status" value="1"/>
</dbReference>
<dbReference type="InterPro" id="IPR003540">
    <property type="entry name" value="ADP-ribosyltransferase"/>
</dbReference>
<dbReference type="Pfam" id="PF03272">
    <property type="entry name" value="Mucin_bdg"/>
    <property type="match status" value="2"/>
</dbReference>
<feature type="domain" description="Fibronectin type-III" evidence="1">
    <location>
        <begin position="502"/>
        <end position="596"/>
    </location>
</feature>
<dbReference type="InterPro" id="IPR013783">
    <property type="entry name" value="Ig-like_fold"/>
</dbReference>
<evidence type="ECO:0000313" key="3">
    <source>
        <dbReference type="Proteomes" id="UP000095256"/>
    </source>
</evidence>
<dbReference type="SUPFAM" id="SSF49265">
    <property type="entry name" value="Fibronectin type III"/>
    <property type="match status" value="1"/>
</dbReference>
<dbReference type="Pfam" id="PF17936">
    <property type="entry name" value="Big_6"/>
    <property type="match status" value="2"/>
</dbReference>
<evidence type="ECO:0000259" key="1">
    <source>
        <dbReference type="PROSITE" id="PS50853"/>
    </source>
</evidence>
<dbReference type="PROSITE" id="PS50853">
    <property type="entry name" value="FN3"/>
    <property type="match status" value="1"/>
</dbReference>
<dbReference type="CDD" id="cd23445">
    <property type="entry name" value="beta-trefoil_Ricin_HA17-like"/>
    <property type="match status" value="1"/>
</dbReference>
<dbReference type="GO" id="GO:0005576">
    <property type="term" value="C:extracellular region"/>
    <property type="evidence" value="ECO:0007669"/>
    <property type="project" value="InterPro"/>
</dbReference>
<keyword evidence="3" id="KW-1185">Reference proteome</keyword>
<dbReference type="InterPro" id="IPR032675">
    <property type="entry name" value="LRR_dom_sf"/>
</dbReference>
<accession>A0A1E5KWX2</accession>
<dbReference type="InterPro" id="IPR041498">
    <property type="entry name" value="Big_6"/>
</dbReference>
<dbReference type="InterPro" id="IPR026906">
    <property type="entry name" value="LRR_5"/>
</dbReference>
<dbReference type="SUPFAM" id="SSF56399">
    <property type="entry name" value="ADP-ribosylation"/>
    <property type="match status" value="1"/>
</dbReference>
<dbReference type="SUPFAM" id="SSF48726">
    <property type="entry name" value="Immunoglobulin"/>
    <property type="match status" value="1"/>
</dbReference>
<dbReference type="EMBL" id="MIEK01000027">
    <property type="protein sequence ID" value="OEH82159.1"/>
    <property type="molecule type" value="Genomic_DNA"/>
</dbReference>
<dbReference type="GO" id="GO:0008237">
    <property type="term" value="F:metallopeptidase activity"/>
    <property type="evidence" value="ECO:0007669"/>
    <property type="project" value="InterPro"/>
</dbReference>
<dbReference type="SMART" id="SM00060">
    <property type="entry name" value="FN3"/>
    <property type="match status" value="4"/>
</dbReference>
<dbReference type="CDD" id="cd00096">
    <property type="entry name" value="Ig"/>
    <property type="match status" value="2"/>
</dbReference>
<dbReference type="SUPFAM" id="SSF52058">
    <property type="entry name" value="L domain-like"/>
    <property type="match status" value="2"/>
</dbReference>
<dbReference type="InterPro" id="IPR004954">
    <property type="entry name" value="Mucin-bd"/>
</dbReference>
<dbReference type="InterPro" id="IPR036179">
    <property type="entry name" value="Ig-like_dom_sf"/>
</dbReference>
<dbReference type="Gene3D" id="3.80.10.10">
    <property type="entry name" value="Ribonuclease Inhibitor"/>
    <property type="match status" value="3"/>
</dbReference>
<reference evidence="2 3" key="1">
    <citation type="submission" date="2016-09" db="EMBL/GenBank/DDBJ databases">
        <authorList>
            <person name="Capua I."/>
            <person name="De Benedictis P."/>
            <person name="Joannis T."/>
            <person name="Lombin L.H."/>
            <person name="Cattoli G."/>
        </authorList>
    </citation>
    <scope>NUCLEOTIDE SEQUENCE [LARGE SCALE GENOMIC DNA]</scope>
    <source>
        <strain evidence="2 3">LMG 25899</strain>
    </source>
</reference>
<protein>
    <recommendedName>
        <fullName evidence="1">Fibronectin type-III domain-containing protein</fullName>
    </recommendedName>
</protein>
<gene>
    <name evidence="2" type="ORF">BCR26_14265</name>
</gene>
<dbReference type="InterPro" id="IPR024079">
    <property type="entry name" value="MetalloPept_cat_dom_sf"/>
</dbReference>
<dbReference type="STRING" id="762845.BCR26_14265"/>
<organism evidence="2 3">
    <name type="scientific">Enterococcus rivorum</name>
    <dbReference type="NCBI Taxonomy" id="762845"/>
    <lineage>
        <taxon>Bacteria</taxon>
        <taxon>Bacillati</taxon>
        <taxon>Bacillota</taxon>
        <taxon>Bacilli</taxon>
        <taxon>Lactobacillales</taxon>
        <taxon>Enterococcaceae</taxon>
        <taxon>Enterococcus</taxon>
    </lineage>
</organism>
<sequence length="2523" mass="279017">MILFLIMITTNVQDIEASEKGDKFLTDTSTRLSISNLLDTSGEENVLDFANKPKEALDWSNRNFPTTVDVMNTKENRRNLLEINNLLRRKYLNTAEEMYDNPEELKNLDKQFITETSESIMLYANFSAKDFRIANKYFAKEPAQFYNLMLKDTPFGIDHGYFVGSLQPEELDETKGEVIILALKVPAHTKLIRISPLSAPNPVFMLQRNTAIQYTRKGLYDNDTKVGMAGKLMDPADIDKASKQLSKELGAKINGVDEVRLKKFDLVPYGLNAGMVVSNAPIVVDHLIESIKGVPVVARDATEGWELILSSGPGVNTRMIDEYREVYPDPADLREYFDDRTNISGAERGTSIHTAKIGGGEDTRSISNVNFNYEAGALSDTLTTVVKNKINEEFTEVILHEYFHHLIKYSAYFRDSKMMRIDGTPEKTFTKTIDGLMLKEKDKLIESFQGPDVIRDSSEEFMCEAFAHKFYPDPAVRETFKKNVPETNRFLENLFDRTPPTVPQKLTELETTGTSVTFTFEPSTDDIGVDKYIIYELGEYDPIKTIEQPTEPNGPIKVVVDGLKPFTEYRFQVTSIDEALNESSQSKSLIVKTKDTEPPQLQGDLKGKRTYASVVKMSWPQPTDNDEVAKVQLKREDTSSKATKLFTITDGSTFFYDSTLEEGKTYTYTMTAFDPSGNESVASNKVVLKRSDEEDEKDKDKNKDQVQNITSTHATIHFGNLFSGLSPSGFHISGLFSGLSGGVFGWIPGINSHKDKETTSIDVELTPGEEHIFTIVPLDEDGNPLNEGITFIITAPPNDSKEIKIIDTKQSLVSIQWTNTNDLERLKGRLVHDIYRGGQLIATVDGEATTFSDQALKPATSYDYEVFPRVGKENRALKSPKVQGTTLAPYHNQLLCFNSVKYPEEVLRIGDMLGTEVYLQPFTNDVGDFIEISYDAKKQAYQFVNRRDRSVMSVDEKNPMRIISSENKQLDHQFWRIIDAVEGGVRIESYSSSGKVMEVGTEKNDNKRTLTLQNKDTNQPAQRFKEAVTDTVEYEFRGGGTLGSAKMFANIRIMGNKKELRVTQLGESTTVPPSHDFENQTYAAILIQDKDKNVKYWKDFIGDTSIVPGKETVKLEEGDYITTFHQEASHLSIMDRKNNESLSKEQQSITYQLTKDTLTYVDPTNSPTVVKATTSNPVTTEDSQVSGTAVAGSTIVVRTESGKELGRSVTDQTGRYEVRLSEKPVHGSKLSVSVSLKESTSVITILVGYQLLNGELTIHATGEKWIDILNGLTKEERQANKVIVNGVLSDDGSVISKEQSLMAKELTGNLPQLPSNFAKDFTHLEKVNFPNATKIGNNAFEGTTGINEMAFPLVQTIGTGAFKNMSTLTRFVAPKAKSIGDNVFVDAVLLTDLQLPEVTTIGNYCFTNTPKMEVLNLPKVSILSGQFLESSQKKVVVFDPARQILFESRLSSSRGTLGVGVGKEQRVEQSSPETVSYNGFVFINEESAVDFVSNIHWTKNEQLLPNATTGSLTIKEPAEADSGKYQAHLAISQKEQEVYTCSSGMYTFQSDYVPTVVNGVLTIQGAGEKWIDLVSQLTPGERKASKVVVNGTLAGDGSVIPKDRQLAAKEVTGNLVQLPPNFASGFSQLEKGTFPNATTIGNSAFSGATSLKEVQLPEVKTIGINAFYQTKLSEVTLPKVESISQGAFYEVTTLRAVSAPKLKEIKDTGAFEGTSMTELTFPELETIGTRTFKNMPNLTRFVAPKAKKIGDNVFVDAVSLSDLQIPEVTTIGNYCFTNTPKLEVLSVPKVSVLSGQFLESSQKKVVVFDPSQQAMFASKLSVNKGTLGVGIGGDQKIHQTTPETVTYQGFTFINEESALDFIPNVNWTKDGQLLPNNATGSLTLTKPTEADSGTYQAHLVIFRKGQEIYACSSGTYKFQSDYVPTVVNGVLTIQGTGEKWVDIVSRLTDEERKASKVVVNGTLADDGSVIPKDRQLAAKEVTGNLIQLPPNFASGFSQLEKGTFPNATTIGNSAFSGATSLKEVQLPEVKTIGINAFYQTKLSEVTLPKVESISQGAFYEVTTLRAVSAPKLKEIKDTGAFEGTSMTELTFPELETIGTRTFKNMPNLTRFVAPKAKKIGDNVFVDAVSLSDLQIPEVTTIGNYCFTNTPKLEVLSVPKVSVLSGQFLESSQKKVVVFDPSQQAMFASKLSVNKGTLGVGIGGDQKIHQTTPETVTYQGFSFINEESALDFIPNVNWTKDGQLLPNNATGSLTLTKPTEADSGNYQAHVTIIHNDEPLYSYSSGILKFQYQLLLTDCEFVFQGLMGSGNQRIFASMNLPVLNVSPGQKWAHIKEMNPGHGGTPHLYFPNRTYAAILIQNKNQHVKYWKDFVGDQVVQDKQTYIQLEEGDYVMVFHQEPLRLSIVDTKTNQPVANQEQVVIYQITKDELKYVNETDSPRVIKATSVNRLKSDELQVTGTAISGATVTIKTQEGKEVGSGVVNEKGSYKVTLTEKQQRGSQLDVVFNLKKENISDYSSVIHVEVE</sequence>